<dbReference type="Proteomes" id="UP000247892">
    <property type="component" value="Unassembled WGS sequence"/>
</dbReference>
<dbReference type="OrthoDB" id="157052at2"/>
<keyword evidence="2" id="KW-1185">Reference proteome</keyword>
<evidence type="ECO:0000313" key="2">
    <source>
        <dbReference type="Proteomes" id="UP000247892"/>
    </source>
</evidence>
<sequence>MDHAEARAAAARCHRALEPLHSMVYFAPEADEAYAAIGLPQGRLRYFAGRGAPLGPVGPEVVAATFYNFNPELVARHIPRAWTIASPETIVGARFEAAGAALRRLLGSELAGSDTLTELAALVREAAEGCVAEGRVLYAAHAGLDWPDDPVLVLWHGASLLREYRGDGHIAVLVSEGLAGLPALITHTATGKGFVEDFARRMRGWSEEQWAEASGELRERGLLDAEGRLTEPGTEMRQRIEEQTNAAAVAPFRWVGADKAERIHALGRELSRKAVAEGAFPPGIFAGRK</sequence>
<dbReference type="RefSeq" id="WP_110335227.1">
    <property type="nucleotide sequence ID" value="NZ_JBHVKT010000042.1"/>
</dbReference>
<dbReference type="NCBIfam" id="NF047719">
    <property type="entry name" value="SCO6745_fam_HTH"/>
    <property type="match status" value="1"/>
</dbReference>
<protein>
    <recommendedName>
        <fullName evidence="3">SalK</fullName>
    </recommendedName>
</protein>
<gene>
    <name evidence="1" type="ORF">BA062_06820</name>
</gene>
<dbReference type="InterPro" id="IPR054058">
    <property type="entry name" value="HTH_67"/>
</dbReference>
<dbReference type="EMBL" id="MASU01000003">
    <property type="protein sequence ID" value="PXY37428.1"/>
    <property type="molecule type" value="Genomic_DNA"/>
</dbReference>
<evidence type="ECO:0000313" key="1">
    <source>
        <dbReference type="EMBL" id="PXY37428.1"/>
    </source>
</evidence>
<accession>A0A318LXH1</accession>
<evidence type="ECO:0008006" key="3">
    <source>
        <dbReference type="Google" id="ProtNLM"/>
    </source>
</evidence>
<dbReference type="Pfam" id="PF21863">
    <property type="entry name" value="HTH_67"/>
    <property type="match status" value="1"/>
</dbReference>
<dbReference type="AlphaFoldDB" id="A0A318LXH1"/>
<organism evidence="1 2">
    <name type="scientific">Prauserella flavalba</name>
    <dbReference type="NCBI Taxonomy" id="1477506"/>
    <lineage>
        <taxon>Bacteria</taxon>
        <taxon>Bacillati</taxon>
        <taxon>Actinomycetota</taxon>
        <taxon>Actinomycetes</taxon>
        <taxon>Pseudonocardiales</taxon>
        <taxon>Pseudonocardiaceae</taxon>
        <taxon>Prauserella</taxon>
    </lineage>
</organism>
<comment type="caution">
    <text evidence="1">The sequence shown here is derived from an EMBL/GenBank/DDBJ whole genome shotgun (WGS) entry which is preliminary data.</text>
</comment>
<name>A0A318LXH1_9PSEU</name>
<reference evidence="1 2" key="1">
    <citation type="submission" date="2016-07" db="EMBL/GenBank/DDBJ databases">
        <title>Draft genome sequence of Prauserella sp. YIM 121212, isolated from alkaline soil.</title>
        <authorList>
            <person name="Ruckert C."/>
            <person name="Albersmeier A."/>
            <person name="Jiang C.-L."/>
            <person name="Jiang Y."/>
            <person name="Kalinowski J."/>
            <person name="Schneider O."/>
            <person name="Winkler A."/>
            <person name="Zotchev S.B."/>
        </authorList>
    </citation>
    <scope>NUCLEOTIDE SEQUENCE [LARGE SCALE GENOMIC DNA]</scope>
    <source>
        <strain evidence="1 2">YIM 121212</strain>
    </source>
</reference>
<proteinExistence type="predicted"/>